<dbReference type="InterPro" id="IPR025161">
    <property type="entry name" value="IS402-like_dom"/>
</dbReference>
<protein>
    <submittedName>
        <fullName evidence="3">Transposase</fullName>
    </submittedName>
</protein>
<gene>
    <name evidence="3" type="ORF">U14_00512</name>
</gene>
<keyword evidence="4" id="KW-1185">Reference proteome</keyword>
<dbReference type="Pfam" id="PF13340">
    <property type="entry name" value="DUF4096"/>
    <property type="match status" value="1"/>
</dbReference>
<reference evidence="3" key="1">
    <citation type="journal article" date="2015" name="PeerJ">
        <title>First genomic representation of candidate bacterial phylum KSB3 points to enhanced environmental sensing as a trigger of wastewater bulking.</title>
        <authorList>
            <person name="Sekiguchi Y."/>
            <person name="Ohashi A."/>
            <person name="Parks D.H."/>
            <person name="Yamauchi T."/>
            <person name="Tyson G.W."/>
            <person name="Hugenholtz P."/>
        </authorList>
    </citation>
    <scope>NUCLEOTIDE SEQUENCE [LARGE SCALE GENOMIC DNA]</scope>
</reference>
<accession>A0A0S6VQ81</accession>
<dbReference type="PANTHER" id="PTHR30007">
    <property type="entry name" value="PHP DOMAIN PROTEIN"/>
    <property type="match status" value="1"/>
</dbReference>
<feature type="domain" description="Insertion element IS402-like" evidence="2">
    <location>
        <begin position="7"/>
        <end position="54"/>
    </location>
</feature>
<evidence type="ECO:0000313" key="3">
    <source>
        <dbReference type="EMBL" id="GAK49291.1"/>
    </source>
</evidence>
<dbReference type="PANTHER" id="PTHR30007:SF0">
    <property type="entry name" value="TRANSPOSASE"/>
    <property type="match status" value="1"/>
</dbReference>
<evidence type="ECO:0000259" key="2">
    <source>
        <dbReference type="Pfam" id="PF13340"/>
    </source>
</evidence>
<evidence type="ECO:0000313" key="4">
    <source>
        <dbReference type="Proteomes" id="UP000030700"/>
    </source>
</evidence>
<organism evidence="3">
    <name type="scientific">Candidatus Moduliflexus flocculans</name>
    <dbReference type="NCBI Taxonomy" id="1499966"/>
    <lineage>
        <taxon>Bacteria</taxon>
        <taxon>Candidatus Moduliflexota</taxon>
        <taxon>Candidatus Moduliflexia</taxon>
        <taxon>Candidatus Moduliflexales</taxon>
        <taxon>Candidatus Moduliflexaceae</taxon>
    </lineage>
</organism>
<name>A0A0S6VQ81_9BACT</name>
<dbReference type="HOGENOM" id="CLU_1363950_0_0_0"/>
<dbReference type="Proteomes" id="UP000030700">
    <property type="component" value="Unassembled WGS sequence"/>
</dbReference>
<evidence type="ECO:0000256" key="1">
    <source>
        <dbReference type="SAM" id="MobiDB-lite"/>
    </source>
</evidence>
<feature type="region of interest" description="Disordered" evidence="1">
    <location>
        <begin position="83"/>
        <end position="102"/>
    </location>
</feature>
<dbReference type="AlphaFoldDB" id="A0A0S6VQ81"/>
<sequence length="200" mass="21599">MILLQPQKVFAGIVYVLRTGIQWTALPKERFGSPSAIHRHVLRWQAAGFFERLWRAGLLADDETSCLTWTWQRIDGSLSNAPLAQEAVGPTPTDRGKNGNKRRLVVDGRGIPLSLVVSGADTPDVSLAAETLAKRGIRRAKASAFTPQSLSGDIGSTGEAAWKAALGEGYPRLAAARRRHVCQHRRLGGDAGWLNAVIAG</sequence>
<dbReference type="STRING" id="1499966.U14_00512"/>
<proteinExistence type="predicted"/>
<dbReference type="EMBL" id="DF820455">
    <property type="protein sequence ID" value="GAK49291.1"/>
    <property type="molecule type" value="Genomic_DNA"/>
</dbReference>